<protein>
    <submittedName>
        <fullName evidence="2">Uncharacterized protein</fullName>
    </submittedName>
</protein>
<feature type="region of interest" description="Disordered" evidence="1">
    <location>
        <begin position="487"/>
        <end position="531"/>
    </location>
</feature>
<feature type="compositionally biased region" description="Low complexity" evidence="1">
    <location>
        <begin position="633"/>
        <end position="659"/>
    </location>
</feature>
<evidence type="ECO:0000256" key="1">
    <source>
        <dbReference type="SAM" id="MobiDB-lite"/>
    </source>
</evidence>
<dbReference type="EMBL" id="JARJCN010000023">
    <property type="protein sequence ID" value="KAJ7089801.1"/>
    <property type="molecule type" value="Genomic_DNA"/>
</dbReference>
<feature type="compositionally biased region" description="Polar residues" evidence="1">
    <location>
        <begin position="253"/>
        <end position="266"/>
    </location>
</feature>
<feature type="region of interest" description="Disordered" evidence="1">
    <location>
        <begin position="435"/>
        <end position="474"/>
    </location>
</feature>
<dbReference type="Proteomes" id="UP001222325">
    <property type="component" value="Unassembled WGS sequence"/>
</dbReference>
<feature type="region of interest" description="Disordered" evidence="1">
    <location>
        <begin position="87"/>
        <end position="191"/>
    </location>
</feature>
<proteinExistence type="predicted"/>
<name>A0AAD6U9I7_9AGAR</name>
<feature type="compositionally biased region" description="Low complexity" evidence="1">
    <location>
        <begin position="109"/>
        <end position="122"/>
    </location>
</feature>
<accession>A0AAD6U9I7</accession>
<feature type="region of interest" description="Disordered" evidence="1">
    <location>
        <begin position="377"/>
        <end position="419"/>
    </location>
</feature>
<feature type="region of interest" description="Disordered" evidence="1">
    <location>
        <begin position="306"/>
        <end position="329"/>
    </location>
</feature>
<sequence length="679" mass="71532">MTVSSYIKRQSRIRTVRKSTLPLTSIVEESVPVLEQDPPHPKRNSEKARRRHGVSNLFIPRNSSLFTAVQGNPADWRLTLDGLDDSDALEFPRPPPFEADDESSGSGSGSESAGCSSAATTPSPSPTKEAHSPQRPLVRCKSIKPLTITKRAVSPVPPPPAPVPSCSSAPSAPSSPCEAPTPEGSWEDDDDFYAAHARSFITLAPPLPPSFPAQHSQRALHRESTIIPARGSVRLSRAIAIPTRAPPPPPIVTSHSRSGSATSINYSLPLPIRPPPRTPVPTDALSGDYADDYAAYLPLLLTPSGSLASSRSQSPLPSPSSSSSSARLAALLSPPRPLFPAEAQGVPADVEEDGWEDADCVWDGGCEYDEVPLSPLVAPAPVSSAPSPVDDTAEEQQEEPQLVPGPIVPPYTGWHPRPPLRQRASQIRRELTATAVSSPPLVAYDEPLQPPTPVLRSRWSSSTLSSVHSAHASVASPKTFAFARRYFKSPTTSSPKHATPRPRVRPMGSVTIANAPIAKSPTPKVKGKKGKKLTVADVNVLVVGRPVEQSVLAGACSSPDVFASPSAFSPVALTPASAGGQWAAYPASVSPSPSHYAPSPSPVHAHSRSADACVSPALYAAYTTQRSPRRRASTASHSSGWSYSSSASPSSAGHSDAGSECSAESGLRRKPIPVGLFLR</sequence>
<evidence type="ECO:0000313" key="3">
    <source>
        <dbReference type="Proteomes" id="UP001222325"/>
    </source>
</evidence>
<feature type="region of interest" description="Disordered" evidence="1">
    <location>
        <begin position="29"/>
        <end position="56"/>
    </location>
</feature>
<evidence type="ECO:0000313" key="2">
    <source>
        <dbReference type="EMBL" id="KAJ7089801.1"/>
    </source>
</evidence>
<feature type="region of interest" description="Disordered" evidence="1">
    <location>
        <begin position="241"/>
        <end position="285"/>
    </location>
</feature>
<feature type="region of interest" description="Disordered" evidence="1">
    <location>
        <begin position="587"/>
        <end position="608"/>
    </location>
</feature>
<feature type="region of interest" description="Disordered" evidence="1">
    <location>
        <begin position="624"/>
        <end position="679"/>
    </location>
</feature>
<feature type="compositionally biased region" description="Low complexity" evidence="1">
    <location>
        <begin position="377"/>
        <end position="389"/>
    </location>
</feature>
<feature type="compositionally biased region" description="Basic and acidic residues" evidence="1">
    <location>
        <begin position="37"/>
        <end position="47"/>
    </location>
</feature>
<organism evidence="2 3">
    <name type="scientific">Mycena belliarum</name>
    <dbReference type="NCBI Taxonomy" id="1033014"/>
    <lineage>
        <taxon>Eukaryota</taxon>
        <taxon>Fungi</taxon>
        <taxon>Dikarya</taxon>
        <taxon>Basidiomycota</taxon>
        <taxon>Agaricomycotina</taxon>
        <taxon>Agaricomycetes</taxon>
        <taxon>Agaricomycetidae</taxon>
        <taxon>Agaricales</taxon>
        <taxon>Marasmiineae</taxon>
        <taxon>Mycenaceae</taxon>
        <taxon>Mycena</taxon>
    </lineage>
</organism>
<keyword evidence="3" id="KW-1185">Reference proteome</keyword>
<dbReference type="AlphaFoldDB" id="A0AAD6U9I7"/>
<feature type="compositionally biased region" description="Low complexity" evidence="1">
    <location>
        <begin position="164"/>
        <end position="180"/>
    </location>
</feature>
<gene>
    <name evidence="2" type="ORF">B0H15DRAFT_839281</name>
</gene>
<feature type="compositionally biased region" description="Low complexity" evidence="1">
    <location>
        <begin position="587"/>
        <end position="604"/>
    </location>
</feature>
<reference evidence="2" key="1">
    <citation type="submission" date="2023-03" db="EMBL/GenBank/DDBJ databases">
        <title>Massive genome expansion in bonnet fungi (Mycena s.s.) driven by repeated elements and novel gene families across ecological guilds.</title>
        <authorList>
            <consortium name="Lawrence Berkeley National Laboratory"/>
            <person name="Harder C.B."/>
            <person name="Miyauchi S."/>
            <person name="Viragh M."/>
            <person name="Kuo A."/>
            <person name="Thoen E."/>
            <person name="Andreopoulos B."/>
            <person name="Lu D."/>
            <person name="Skrede I."/>
            <person name="Drula E."/>
            <person name="Henrissat B."/>
            <person name="Morin E."/>
            <person name="Kohler A."/>
            <person name="Barry K."/>
            <person name="LaButti K."/>
            <person name="Morin E."/>
            <person name="Salamov A."/>
            <person name="Lipzen A."/>
            <person name="Mereny Z."/>
            <person name="Hegedus B."/>
            <person name="Baldrian P."/>
            <person name="Stursova M."/>
            <person name="Weitz H."/>
            <person name="Taylor A."/>
            <person name="Grigoriev I.V."/>
            <person name="Nagy L.G."/>
            <person name="Martin F."/>
            <person name="Kauserud H."/>
        </authorList>
    </citation>
    <scope>NUCLEOTIDE SEQUENCE</scope>
    <source>
        <strain evidence="2">CBHHK173m</strain>
    </source>
</reference>
<comment type="caution">
    <text evidence="2">The sequence shown here is derived from an EMBL/GenBank/DDBJ whole genome shotgun (WGS) entry which is preliminary data.</text>
</comment>
<feature type="compositionally biased region" description="Low complexity" evidence="1">
    <location>
        <begin position="454"/>
        <end position="474"/>
    </location>
</feature>